<gene>
    <name evidence="1" type="ORF">So717_14380</name>
</gene>
<evidence type="ECO:0000313" key="2">
    <source>
        <dbReference type="Proteomes" id="UP000436522"/>
    </source>
</evidence>
<sequence length="55" mass="6075">MVVAPTDAGRALEAQVAHVPQEIVRATGLALPKIKDLQRTLRDLTRRMLEATPQK</sequence>
<protein>
    <recommendedName>
        <fullName evidence="3">MarR family transcriptional regulator</fullName>
    </recommendedName>
</protein>
<proteinExistence type="predicted"/>
<name>A0A640VS11_9RHOB</name>
<reference evidence="1 2" key="1">
    <citation type="submission" date="2019-12" db="EMBL/GenBank/DDBJ databases">
        <title>Roseobacter cerasinus sp. nov., isolated from seawater around aquaculture.</title>
        <authorList>
            <person name="Muramatsu S."/>
            <person name="Takabe Y."/>
            <person name="Mori K."/>
            <person name="Takaichi S."/>
            <person name="Hanada S."/>
        </authorList>
    </citation>
    <scope>NUCLEOTIDE SEQUENCE [LARGE SCALE GENOMIC DNA]</scope>
    <source>
        <strain evidence="1 2">AI77</strain>
    </source>
</reference>
<comment type="caution">
    <text evidence="1">The sequence shown here is derived from an EMBL/GenBank/DDBJ whole genome shotgun (WGS) entry which is preliminary data.</text>
</comment>
<dbReference type="EMBL" id="BLIV01000002">
    <property type="protein sequence ID" value="GFE49685.1"/>
    <property type="molecule type" value="Genomic_DNA"/>
</dbReference>
<evidence type="ECO:0000313" key="1">
    <source>
        <dbReference type="EMBL" id="GFE49685.1"/>
    </source>
</evidence>
<keyword evidence="2" id="KW-1185">Reference proteome</keyword>
<dbReference type="Proteomes" id="UP000436522">
    <property type="component" value="Unassembled WGS sequence"/>
</dbReference>
<evidence type="ECO:0008006" key="3">
    <source>
        <dbReference type="Google" id="ProtNLM"/>
    </source>
</evidence>
<accession>A0A640VS11</accession>
<organism evidence="1 2">
    <name type="scientific">Roseobacter cerasinus</name>
    <dbReference type="NCBI Taxonomy" id="2602289"/>
    <lineage>
        <taxon>Bacteria</taxon>
        <taxon>Pseudomonadati</taxon>
        <taxon>Pseudomonadota</taxon>
        <taxon>Alphaproteobacteria</taxon>
        <taxon>Rhodobacterales</taxon>
        <taxon>Roseobacteraceae</taxon>
        <taxon>Roseobacter</taxon>
    </lineage>
</organism>
<dbReference type="AlphaFoldDB" id="A0A640VS11"/>